<evidence type="ECO:0000256" key="2">
    <source>
        <dbReference type="ARBA" id="ARBA00022692"/>
    </source>
</evidence>
<evidence type="ECO:0000313" key="6">
    <source>
        <dbReference type="EMBL" id="KAF2749741.1"/>
    </source>
</evidence>
<gene>
    <name evidence="6" type="ORF">M011DRAFT_484444</name>
</gene>
<accession>A0A6A6VKL1</accession>
<dbReference type="InterPro" id="IPR045863">
    <property type="entry name" value="CorA_TM1_TM2"/>
</dbReference>
<dbReference type="PANTHER" id="PTHR46494:SF1">
    <property type="entry name" value="CORA FAMILY METAL ION TRANSPORTER (EUROFUNG)"/>
    <property type="match status" value="1"/>
</dbReference>
<evidence type="ECO:0000313" key="7">
    <source>
        <dbReference type="Proteomes" id="UP000799440"/>
    </source>
</evidence>
<keyword evidence="4 5" id="KW-0472">Membrane</keyword>
<dbReference type="GO" id="GO:0015095">
    <property type="term" value="F:magnesium ion transmembrane transporter activity"/>
    <property type="evidence" value="ECO:0007669"/>
    <property type="project" value="TreeGrafter"/>
</dbReference>
<sequence length="618" mass="71647">MPLKRRDSAPTALECVDRSLDWLRYVHQEDIRLRRQRSQAAIEKLQRLKQQKAQPTPTFRAWGTQESFNSISTLETSRQLSIAKNISFEEPTQTELLALANELFPPIEEAKVIITEYSTNALRKSEYTLGEVLSSRCILQPPDLVPTIRWIYVEYYKMGTFWGSDYRFAQWGTDPALFEKSPILLLQDRLAELDREAGRWPIQEEDIPGYKRIGKYYRQAPGCPEYLGLRVSSSAWLESESYKLLLDYLAVRPDTRKALEQNRHTDLEYGLAYINAVKCIREGAYASKPGLRELDGTAKEEGVYLYGSWDDNVERLEFWGANTLLSCGSPRFYKVVADRLLRRDDVLRKHPDCALLYYTLARVSIENDEMMQDSPERALNKVFAKLRNGRDASREHVELFFSLQRTVLEGLEYLEENKRELPIWGIPPFNNHQVTFHPDFAPSQTIQRLIQDEMDLIDKDFNTIIEHWESLKGKVDRYLDVLLQFRVMEQQELTVKLSHTAAKHQRVAVDEARSARTQARSVFVITAVTIVFLPLSFFTSYYGMNFADIANTTYTSKYFWATAGPISGVTIIGVLLIIRFINAVKDPVPDEEQGSVRSESSRRWQYRWMPKHTKIKDT</sequence>
<evidence type="ECO:0008006" key="8">
    <source>
        <dbReference type="Google" id="ProtNLM"/>
    </source>
</evidence>
<dbReference type="OrthoDB" id="341259at2759"/>
<feature type="transmembrane region" description="Helical" evidence="5">
    <location>
        <begin position="558"/>
        <end position="578"/>
    </location>
</feature>
<name>A0A6A6VKL1_9PLEO</name>
<organism evidence="6 7">
    <name type="scientific">Sporormia fimetaria CBS 119925</name>
    <dbReference type="NCBI Taxonomy" id="1340428"/>
    <lineage>
        <taxon>Eukaryota</taxon>
        <taxon>Fungi</taxon>
        <taxon>Dikarya</taxon>
        <taxon>Ascomycota</taxon>
        <taxon>Pezizomycotina</taxon>
        <taxon>Dothideomycetes</taxon>
        <taxon>Pleosporomycetidae</taxon>
        <taxon>Pleosporales</taxon>
        <taxon>Sporormiaceae</taxon>
        <taxon>Sporormia</taxon>
    </lineage>
</organism>
<evidence type="ECO:0000256" key="1">
    <source>
        <dbReference type="ARBA" id="ARBA00004651"/>
    </source>
</evidence>
<dbReference type="Gene3D" id="1.20.58.340">
    <property type="entry name" value="Magnesium transport protein CorA, transmembrane region"/>
    <property type="match status" value="1"/>
</dbReference>
<dbReference type="InterPro" id="IPR002523">
    <property type="entry name" value="MgTranspt_CorA/ZnTranspt_ZntB"/>
</dbReference>
<dbReference type="GO" id="GO:0050897">
    <property type="term" value="F:cobalt ion binding"/>
    <property type="evidence" value="ECO:0007669"/>
    <property type="project" value="TreeGrafter"/>
</dbReference>
<evidence type="ECO:0000256" key="3">
    <source>
        <dbReference type="ARBA" id="ARBA00022989"/>
    </source>
</evidence>
<evidence type="ECO:0000256" key="5">
    <source>
        <dbReference type="SAM" id="Phobius"/>
    </source>
</evidence>
<evidence type="ECO:0000256" key="4">
    <source>
        <dbReference type="ARBA" id="ARBA00023136"/>
    </source>
</evidence>
<dbReference type="GO" id="GO:0000287">
    <property type="term" value="F:magnesium ion binding"/>
    <property type="evidence" value="ECO:0007669"/>
    <property type="project" value="TreeGrafter"/>
</dbReference>
<dbReference type="EMBL" id="MU006565">
    <property type="protein sequence ID" value="KAF2749741.1"/>
    <property type="molecule type" value="Genomic_DNA"/>
</dbReference>
<dbReference type="Proteomes" id="UP000799440">
    <property type="component" value="Unassembled WGS sequence"/>
</dbReference>
<proteinExistence type="predicted"/>
<dbReference type="SUPFAM" id="SSF144083">
    <property type="entry name" value="Magnesium transport protein CorA, transmembrane region"/>
    <property type="match status" value="1"/>
</dbReference>
<keyword evidence="7" id="KW-1185">Reference proteome</keyword>
<keyword evidence="3 5" id="KW-1133">Transmembrane helix</keyword>
<feature type="transmembrane region" description="Helical" evidence="5">
    <location>
        <begin position="522"/>
        <end position="543"/>
    </location>
</feature>
<dbReference type="GO" id="GO:0005886">
    <property type="term" value="C:plasma membrane"/>
    <property type="evidence" value="ECO:0007669"/>
    <property type="project" value="UniProtKB-SubCell"/>
</dbReference>
<comment type="subcellular location">
    <subcellularLocation>
        <location evidence="1">Cell membrane</location>
        <topology evidence="1">Multi-pass membrane protein</topology>
    </subcellularLocation>
</comment>
<dbReference type="PANTHER" id="PTHR46494">
    <property type="entry name" value="CORA FAMILY METAL ION TRANSPORTER (EUROFUNG)"/>
    <property type="match status" value="1"/>
</dbReference>
<dbReference type="AlphaFoldDB" id="A0A6A6VKL1"/>
<protein>
    <recommendedName>
        <fullName evidence="8">Cora-domain-containing protein</fullName>
    </recommendedName>
</protein>
<dbReference type="GO" id="GO:0015087">
    <property type="term" value="F:cobalt ion transmembrane transporter activity"/>
    <property type="evidence" value="ECO:0007669"/>
    <property type="project" value="TreeGrafter"/>
</dbReference>
<reference evidence="6" key="1">
    <citation type="journal article" date="2020" name="Stud. Mycol.">
        <title>101 Dothideomycetes genomes: a test case for predicting lifestyles and emergence of pathogens.</title>
        <authorList>
            <person name="Haridas S."/>
            <person name="Albert R."/>
            <person name="Binder M."/>
            <person name="Bloem J."/>
            <person name="Labutti K."/>
            <person name="Salamov A."/>
            <person name="Andreopoulos B."/>
            <person name="Baker S."/>
            <person name="Barry K."/>
            <person name="Bills G."/>
            <person name="Bluhm B."/>
            <person name="Cannon C."/>
            <person name="Castanera R."/>
            <person name="Culley D."/>
            <person name="Daum C."/>
            <person name="Ezra D."/>
            <person name="Gonzalez J."/>
            <person name="Henrissat B."/>
            <person name="Kuo A."/>
            <person name="Liang C."/>
            <person name="Lipzen A."/>
            <person name="Lutzoni F."/>
            <person name="Magnuson J."/>
            <person name="Mondo S."/>
            <person name="Nolan M."/>
            <person name="Ohm R."/>
            <person name="Pangilinan J."/>
            <person name="Park H.-J."/>
            <person name="Ramirez L."/>
            <person name="Alfaro M."/>
            <person name="Sun H."/>
            <person name="Tritt A."/>
            <person name="Yoshinaga Y."/>
            <person name="Zwiers L.-H."/>
            <person name="Turgeon B."/>
            <person name="Goodwin S."/>
            <person name="Spatafora J."/>
            <person name="Crous P."/>
            <person name="Grigoriev I."/>
        </authorList>
    </citation>
    <scope>NUCLEOTIDE SEQUENCE</scope>
    <source>
        <strain evidence="6">CBS 119925</strain>
    </source>
</reference>
<keyword evidence="2 5" id="KW-0812">Transmembrane</keyword>
<dbReference type="Pfam" id="PF01544">
    <property type="entry name" value="CorA"/>
    <property type="match status" value="1"/>
</dbReference>